<evidence type="ECO:0000256" key="1">
    <source>
        <dbReference type="PROSITE-ProRule" id="PRU00283"/>
    </source>
</evidence>
<dbReference type="GO" id="GO:0005524">
    <property type="term" value="F:ATP binding"/>
    <property type="evidence" value="ECO:0007669"/>
    <property type="project" value="InterPro"/>
</dbReference>
<evidence type="ECO:0000259" key="2">
    <source>
        <dbReference type="PROSITE" id="PS50067"/>
    </source>
</evidence>
<evidence type="ECO:0000313" key="4">
    <source>
        <dbReference type="Proteomes" id="UP000193642"/>
    </source>
</evidence>
<dbReference type="Pfam" id="PF00225">
    <property type="entry name" value="Kinesin"/>
    <property type="match status" value="1"/>
</dbReference>
<dbReference type="Gene3D" id="3.40.850.10">
    <property type="entry name" value="Kinesin motor domain"/>
    <property type="match status" value="1"/>
</dbReference>
<dbReference type="SUPFAM" id="SSF52540">
    <property type="entry name" value="P-loop containing nucleoside triphosphate hydrolases"/>
    <property type="match status" value="1"/>
</dbReference>
<dbReference type="InterPro" id="IPR027417">
    <property type="entry name" value="P-loop_NTPase"/>
</dbReference>
<comment type="caution">
    <text evidence="3">The sequence shown here is derived from an EMBL/GenBank/DDBJ whole genome shotgun (WGS) entry which is preliminary data.</text>
</comment>
<dbReference type="GO" id="GO:0005874">
    <property type="term" value="C:microtubule"/>
    <property type="evidence" value="ECO:0007669"/>
    <property type="project" value="TreeGrafter"/>
</dbReference>
<evidence type="ECO:0000313" key="3">
    <source>
        <dbReference type="EMBL" id="ORY44134.1"/>
    </source>
</evidence>
<dbReference type="Proteomes" id="UP000193642">
    <property type="component" value="Unassembled WGS sequence"/>
</dbReference>
<keyword evidence="3" id="KW-0378">Hydrolase</keyword>
<keyword evidence="4" id="KW-1185">Reference proteome</keyword>
<dbReference type="GO" id="GO:0005871">
    <property type="term" value="C:kinesin complex"/>
    <property type="evidence" value="ECO:0007669"/>
    <property type="project" value="TreeGrafter"/>
</dbReference>
<dbReference type="SMART" id="SM00129">
    <property type="entry name" value="KISc"/>
    <property type="match status" value="1"/>
</dbReference>
<proteinExistence type="inferred from homology"/>
<comment type="caution">
    <text evidence="1">Lacks conserved residue(s) required for the propagation of feature annotation.</text>
</comment>
<dbReference type="STRING" id="329046.A0A1Y2CBB5"/>
<sequence>MSPILTVTIDLLAFPNDLMILEDVFGKVQVKGVLEVHVRTAEEVLAVIERGAVEYPSFKKSSVNLPLSPLGHRRTEGTSKNATSSRSHAICRIRVKNLSRPEAEDGVLHLLDLAGSESSADTRWHNKERVLESVGINKSLAILKECIQKRAAVDDVGTSGVRQHIHVPYRSSKLTMLLKDAFEVASGRACRTVVIAMVNPSILDTPQSLSTLRYVAPLKMMKQGSKHMTDPNDPREWTNTELCARVSALHRSIDTNILCPYESGKQILRLSEAEFIERCTNSPGVTVKAAKDFYDKIWGLAIDARSKRNKKDC</sequence>
<dbReference type="InterPro" id="IPR036961">
    <property type="entry name" value="Kinesin_motor_dom_sf"/>
</dbReference>
<dbReference type="GO" id="GO:0003777">
    <property type="term" value="F:microtubule motor activity"/>
    <property type="evidence" value="ECO:0007669"/>
    <property type="project" value="InterPro"/>
</dbReference>
<dbReference type="PRINTS" id="PR00380">
    <property type="entry name" value="KINESINHEAVY"/>
</dbReference>
<dbReference type="OrthoDB" id="3176171at2759"/>
<reference evidence="3 4" key="1">
    <citation type="submission" date="2016-07" db="EMBL/GenBank/DDBJ databases">
        <title>Pervasive Adenine N6-methylation of Active Genes in Fungi.</title>
        <authorList>
            <consortium name="DOE Joint Genome Institute"/>
            <person name="Mondo S.J."/>
            <person name="Dannebaum R.O."/>
            <person name="Kuo R.C."/>
            <person name="Labutti K."/>
            <person name="Haridas S."/>
            <person name="Kuo A."/>
            <person name="Salamov A."/>
            <person name="Ahrendt S.R."/>
            <person name="Lipzen A."/>
            <person name="Sullivan W."/>
            <person name="Andreopoulos W.B."/>
            <person name="Clum A."/>
            <person name="Lindquist E."/>
            <person name="Daum C."/>
            <person name="Ramamoorthy G.K."/>
            <person name="Gryganskyi A."/>
            <person name="Culley D."/>
            <person name="Magnuson J.K."/>
            <person name="James T.Y."/>
            <person name="O'Malley M.A."/>
            <person name="Stajich J.E."/>
            <person name="Spatafora J.W."/>
            <person name="Visel A."/>
            <person name="Grigoriev I.V."/>
        </authorList>
    </citation>
    <scope>NUCLEOTIDE SEQUENCE [LARGE SCALE GENOMIC DNA]</scope>
    <source>
        <strain evidence="3 4">JEL800</strain>
    </source>
</reference>
<gene>
    <name evidence="3" type="ORF">BCR33DRAFT_738295</name>
</gene>
<organism evidence="3 4">
    <name type="scientific">Rhizoclosmatium globosum</name>
    <dbReference type="NCBI Taxonomy" id="329046"/>
    <lineage>
        <taxon>Eukaryota</taxon>
        <taxon>Fungi</taxon>
        <taxon>Fungi incertae sedis</taxon>
        <taxon>Chytridiomycota</taxon>
        <taxon>Chytridiomycota incertae sedis</taxon>
        <taxon>Chytridiomycetes</taxon>
        <taxon>Chytridiales</taxon>
        <taxon>Chytriomycetaceae</taxon>
        <taxon>Rhizoclosmatium</taxon>
    </lineage>
</organism>
<dbReference type="PANTHER" id="PTHR24115">
    <property type="entry name" value="KINESIN-RELATED"/>
    <property type="match status" value="1"/>
</dbReference>
<dbReference type="AlphaFoldDB" id="A0A1Y2CBB5"/>
<comment type="similarity">
    <text evidence="1">Belongs to the TRAFAC class myosin-kinesin ATPase superfamily. Kinesin family.</text>
</comment>
<feature type="domain" description="Kinesin motor" evidence="2">
    <location>
        <begin position="1"/>
        <end position="221"/>
    </location>
</feature>
<dbReference type="InterPro" id="IPR027640">
    <property type="entry name" value="Kinesin-like_fam"/>
</dbReference>
<dbReference type="PROSITE" id="PS50067">
    <property type="entry name" value="KINESIN_MOTOR_2"/>
    <property type="match status" value="1"/>
</dbReference>
<dbReference type="GO" id="GO:0016887">
    <property type="term" value="F:ATP hydrolysis activity"/>
    <property type="evidence" value="ECO:0007669"/>
    <property type="project" value="TreeGrafter"/>
</dbReference>
<accession>A0A1Y2CBB5</accession>
<dbReference type="GO" id="GO:0008017">
    <property type="term" value="F:microtubule binding"/>
    <property type="evidence" value="ECO:0007669"/>
    <property type="project" value="InterPro"/>
</dbReference>
<dbReference type="InterPro" id="IPR001752">
    <property type="entry name" value="Kinesin_motor_dom"/>
</dbReference>
<protein>
    <submittedName>
        <fullName evidence="3">p-loop containing nucleoside triphosphate hydrolase protein</fullName>
    </submittedName>
</protein>
<name>A0A1Y2CBB5_9FUNG</name>
<dbReference type="EMBL" id="MCGO01000023">
    <property type="protein sequence ID" value="ORY44134.1"/>
    <property type="molecule type" value="Genomic_DNA"/>
</dbReference>
<dbReference type="GO" id="GO:0007018">
    <property type="term" value="P:microtubule-based movement"/>
    <property type="evidence" value="ECO:0007669"/>
    <property type="project" value="InterPro"/>
</dbReference>